<organism evidence="1 2">
    <name type="scientific">Catenaria anguillulae PL171</name>
    <dbReference type="NCBI Taxonomy" id="765915"/>
    <lineage>
        <taxon>Eukaryota</taxon>
        <taxon>Fungi</taxon>
        <taxon>Fungi incertae sedis</taxon>
        <taxon>Blastocladiomycota</taxon>
        <taxon>Blastocladiomycetes</taxon>
        <taxon>Blastocladiales</taxon>
        <taxon>Catenariaceae</taxon>
        <taxon>Catenaria</taxon>
    </lineage>
</organism>
<proteinExistence type="predicted"/>
<evidence type="ECO:0000313" key="2">
    <source>
        <dbReference type="Proteomes" id="UP000193411"/>
    </source>
</evidence>
<keyword evidence="2" id="KW-1185">Reference proteome</keyword>
<gene>
    <name evidence="1" type="ORF">BCR44DRAFT_1429620</name>
</gene>
<sequence>MFARAGQGLTMECECCINACGLLLGRGEIVVGLSDAHIIRLKRRLLVRPRVHLNLFHVDGGEETGEPVAVGDGACQVRAQKICLRLALLGGRLGHGSDAL</sequence>
<accession>A0A1Y2HW08</accession>
<dbReference type="AlphaFoldDB" id="A0A1Y2HW08"/>
<protein>
    <submittedName>
        <fullName evidence="1">Uncharacterized protein</fullName>
    </submittedName>
</protein>
<reference evidence="1 2" key="1">
    <citation type="submission" date="2016-07" db="EMBL/GenBank/DDBJ databases">
        <title>Pervasive Adenine N6-methylation of Active Genes in Fungi.</title>
        <authorList>
            <consortium name="DOE Joint Genome Institute"/>
            <person name="Mondo S.J."/>
            <person name="Dannebaum R.O."/>
            <person name="Kuo R.C."/>
            <person name="Labutti K."/>
            <person name="Haridas S."/>
            <person name="Kuo A."/>
            <person name="Salamov A."/>
            <person name="Ahrendt S.R."/>
            <person name="Lipzen A."/>
            <person name="Sullivan W."/>
            <person name="Andreopoulos W.B."/>
            <person name="Clum A."/>
            <person name="Lindquist E."/>
            <person name="Daum C."/>
            <person name="Ramamoorthy G.K."/>
            <person name="Gryganskyi A."/>
            <person name="Culley D."/>
            <person name="Magnuson J.K."/>
            <person name="James T.Y."/>
            <person name="O'Malley M.A."/>
            <person name="Stajich J.E."/>
            <person name="Spatafora J.W."/>
            <person name="Visel A."/>
            <person name="Grigoriev I.V."/>
        </authorList>
    </citation>
    <scope>NUCLEOTIDE SEQUENCE [LARGE SCALE GENOMIC DNA]</scope>
    <source>
        <strain evidence="1 2">PL171</strain>
    </source>
</reference>
<name>A0A1Y2HW08_9FUNG</name>
<evidence type="ECO:0000313" key="1">
    <source>
        <dbReference type="EMBL" id="ORZ38124.1"/>
    </source>
</evidence>
<dbReference type="Proteomes" id="UP000193411">
    <property type="component" value="Unassembled WGS sequence"/>
</dbReference>
<dbReference type="EMBL" id="MCFL01000010">
    <property type="protein sequence ID" value="ORZ38124.1"/>
    <property type="molecule type" value="Genomic_DNA"/>
</dbReference>
<comment type="caution">
    <text evidence="1">The sequence shown here is derived from an EMBL/GenBank/DDBJ whole genome shotgun (WGS) entry which is preliminary data.</text>
</comment>